<dbReference type="EC" id="2.7.13.3" evidence="2"/>
<reference evidence="12 13" key="2">
    <citation type="journal article" date="2016" name="Genome Announc.">
        <title>Complete Genome Sequence of Streptomyces ambofaciens DSM 40697, a Paradigm for Genome Plasticity Studies.</title>
        <authorList>
            <person name="Thibessard A."/>
            <person name="Leblond P."/>
        </authorList>
    </citation>
    <scope>NUCLEOTIDE SEQUENCE [LARGE SCALE GENOMIC DNA]</scope>
    <source>
        <strain evidence="12 13">DSM 40697</strain>
    </source>
</reference>
<feature type="compositionally biased region" description="Acidic residues" evidence="9">
    <location>
        <begin position="489"/>
        <end position="502"/>
    </location>
</feature>
<feature type="transmembrane region" description="Helical" evidence="10">
    <location>
        <begin position="134"/>
        <end position="152"/>
    </location>
</feature>
<dbReference type="SMART" id="SM00387">
    <property type="entry name" value="HATPase_c"/>
    <property type="match status" value="1"/>
</dbReference>
<evidence type="ECO:0000256" key="6">
    <source>
        <dbReference type="ARBA" id="ARBA00022777"/>
    </source>
</evidence>
<feature type="region of interest" description="Disordered" evidence="9">
    <location>
        <begin position="459"/>
        <end position="510"/>
    </location>
</feature>
<evidence type="ECO:0000313" key="13">
    <source>
        <dbReference type="Proteomes" id="UP000076720"/>
    </source>
</evidence>
<dbReference type="Gene3D" id="3.30.565.10">
    <property type="entry name" value="Histidine kinase-like ATPase, C-terminal domain"/>
    <property type="match status" value="1"/>
</dbReference>
<evidence type="ECO:0000256" key="1">
    <source>
        <dbReference type="ARBA" id="ARBA00000085"/>
    </source>
</evidence>
<protein>
    <recommendedName>
        <fullName evidence="2">histidine kinase</fullName>
        <ecNumber evidence="2">2.7.13.3</ecNumber>
    </recommendedName>
</protein>
<keyword evidence="10" id="KW-1133">Transmembrane helix</keyword>
<feature type="region of interest" description="Disordered" evidence="9">
    <location>
        <begin position="408"/>
        <end position="447"/>
    </location>
</feature>
<keyword evidence="6 12" id="KW-0418">Kinase</keyword>
<proteinExistence type="predicted"/>
<name>A0ABM6AUH9_STRAM</name>
<keyword evidence="3" id="KW-0597">Phosphoprotein</keyword>
<evidence type="ECO:0000313" key="12">
    <source>
        <dbReference type="EMBL" id="ANB04964.1"/>
    </source>
</evidence>
<dbReference type="Gene3D" id="1.20.5.1930">
    <property type="match status" value="1"/>
</dbReference>
<dbReference type="InterPro" id="IPR003594">
    <property type="entry name" value="HATPase_dom"/>
</dbReference>
<dbReference type="GO" id="GO:0016301">
    <property type="term" value="F:kinase activity"/>
    <property type="evidence" value="ECO:0007669"/>
    <property type="project" value="UniProtKB-KW"/>
</dbReference>
<dbReference type="EMBL" id="CP012949">
    <property type="protein sequence ID" value="ANB04964.1"/>
    <property type="molecule type" value="Genomic_DNA"/>
</dbReference>
<dbReference type="InterPro" id="IPR036890">
    <property type="entry name" value="HATPase_C_sf"/>
</dbReference>
<dbReference type="Pfam" id="PF07730">
    <property type="entry name" value="HisKA_3"/>
    <property type="match status" value="1"/>
</dbReference>
<keyword evidence="7" id="KW-0067">ATP-binding</keyword>
<feature type="region of interest" description="Disordered" evidence="9">
    <location>
        <begin position="354"/>
        <end position="374"/>
    </location>
</feature>
<dbReference type="InterPro" id="IPR055558">
    <property type="entry name" value="DUF7134"/>
</dbReference>
<dbReference type="Proteomes" id="UP000076720">
    <property type="component" value="Chromosome"/>
</dbReference>
<dbReference type="SUPFAM" id="SSF55874">
    <property type="entry name" value="ATPase domain of HSP90 chaperone/DNA topoisomerase II/histidine kinase"/>
    <property type="match status" value="1"/>
</dbReference>
<keyword evidence="4" id="KW-0808">Transferase</keyword>
<feature type="domain" description="Histidine kinase/HSP90-like ATPase" evidence="11">
    <location>
        <begin position="315"/>
        <end position="407"/>
    </location>
</feature>
<organism evidence="12 13">
    <name type="scientific">Streptomyces ambofaciens</name>
    <dbReference type="NCBI Taxonomy" id="1889"/>
    <lineage>
        <taxon>Bacteria</taxon>
        <taxon>Bacillati</taxon>
        <taxon>Actinomycetota</taxon>
        <taxon>Actinomycetes</taxon>
        <taxon>Kitasatosporales</taxon>
        <taxon>Streptomycetaceae</taxon>
        <taxon>Streptomyces</taxon>
    </lineage>
</organism>
<dbReference type="PANTHER" id="PTHR24421">
    <property type="entry name" value="NITRATE/NITRITE SENSOR PROTEIN NARX-RELATED"/>
    <property type="match status" value="1"/>
</dbReference>
<dbReference type="Pfam" id="PF23539">
    <property type="entry name" value="DUF7134"/>
    <property type="match status" value="1"/>
</dbReference>
<gene>
    <name evidence="12" type="ORF">SAM40697_1003</name>
</gene>
<keyword evidence="10" id="KW-0472">Membrane</keyword>
<evidence type="ECO:0000259" key="11">
    <source>
        <dbReference type="SMART" id="SM00387"/>
    </source>
</evidence>
<dbReference type="PANTHER" id="PTHR24421:SF10">
    <property type="entry name" value="NITRATE_NITRITE SENSOR PROTEIN NARQ"/>
    <property type="match status" value="1"/>
</dbReference>
<feature type="transmembrane region" description="Helical" evidence="10">
    <location>
        <begin position="164"/>
        <end position="185"/>
    </location>
</feature>
<keyword evidence="13" id="KW-1185">Reference proteome</keyword>
<evidence type="ECO:0000256" key="9">
    <source>
        <dbReference type="SAM" id="MobiDB-lite"/>
    </source>
</evidence>
<evidence type="ECO:0000256" key="3">
    <source>
        <dbReference type="ARBA" id="ARBA00022553"/>
    </source>
</evidence>
<evidence type="ECO:0000256" key="2">
    <source>
        <dbReference type="ARBA" id="ARBA00012438"/>
    </source>
</evidence>
<feature type="transmembrane region" description="Helical" evidence="10">
    <location>
        <begin position="37"/>
        <end position="57"/>
    </location>
</feature>
<keyword evidence="10" id="KW-0812">Transmembrane</keyword>
<feature type="compositionally biased region" description="Basic and acidic residues" evidence="9">
    <location>
        <begin position="415"/>
        <end position="435"/>
    </location>
</feature>
<reference evidence="13" key="1">
    <citation type="submission" date="2015-10" db="EMBL/GenBank/DDBJ databases">
        <title>Complete genome sequence of Streptomyces ambofaciens DSM 40697.</title>
        <authorList>
            <person name="Thibessard A."/>
            <person name="Leblond P."/>
        </authorList>
    </citation>
    <scope>NUCLEOTIDE SEQUENCE [LARGE SCALE GENOMIC DNA]</scope>
    <source>
        <strain evidence="13">DSM 40697</strain>
    </source>
</reference>
<evidence type="ECO:0000256" key="5">
    <source>
        <dbReference type="ARBA" id="ARBA00022741"/>
    </source>
</evidence>
<evidence type="ECO:0000256" key="10">
    <source>
        <dbReference type="SAM" id="Phobius"/>
    </source>
</evidence>
<dbReference type="CDD" id="cd16917">
    <property type="entry name" value="HATPase_UhpB-NarQ-NarX-like"/>
    <property type="match status" value="1"/>
</dbReference>
<evidence type="ECO:0000256" key="8">
    <source>
        <dbReference type="ARBA" id="ARBA00023012"/>
    </source>
</evidence>
<keyword evidence="5" id="KW-0547">Nucleotide-binding</keyword>
<comment type="catalytic activity">
    <reaction evidence="1">
        <text>ATP + protein L-histidine = ADP + protein N-phospho-L-histidine.</text>
        <dbReference type="EC" id="2.7.13.3"/>
    </reaction>
</comment>
<sequence>MADMDVRRGRGAGSPRWWRYGPPWWDRRSAAEPRPRWPWRSTVLLTAFMLVGSTFAAHGQEGERVALDPPARVLLLLTGAALLWRQRYPAPVVFGTVGATLVYLCAGYPYGPVFVAVAVACFSAVVAGRRRAAWAAMAAMWAASALLSHWLYRWLPPPGDSAASWGQEIVIATWVVAIVALSELARARREQWARERAERARAAKRRADEERLRIARELHDVLAHSISVINVQAGVGLALLDADPEQARTALTTIKAQSKEALGEVRQVLDTLRAPGDAPRAPAPGLDRLSELVEQAAGAGLTVEVEGRPPRLSPGTDLAAFRIVQEALTNVVRHSGSRRARVCLGRDGGTLRLRVDDDGPATGAEAGGSGNGLAGMRERAAALGGTIEAGPRPDGGFRVRATLPIDVRPAGDATLAHERKPAEEVRPADETRPAHETPPAEDVTPPHDVVRAHDALPAHEPARAHDTPPAHDAPHPPHVKRAEGAPEGDAPEEDAPEEDTPVEDAKEEDR</sequence>
<keyword evidence="8" id="KW-0902">Two-component regulatory system</keyword>
<dbReference type="InterPro" id="IPR050482">
    <property type="entry name" value="Sensor_HK_TwoCompSys"/>
</dbReference>
<feature type="transmembrane region" description="Helical" evidence="10">
    <location>
        <begin position="108"/>
        <end position="127"/>
    </location>
</feature>
<accession>A0ABM6AUH9</accession>
<feature type="compositionally biased region" description="Basic and acidic residues" evidence="9">
    <location>
        <begin position="459"/>
        <end position="484"/>
    </location>
</feature>
<dbReference type="InterPro" id="IPR011712">
    <property type="entry name" value="Sig_transdc_His_kin_sub3_dim/P"/>
</dbReference>
<evidence type="ECO:0000256" key="4">
    <source>
        <dbReference type="ARBA" id="ARBA00022679"/>
    </source>
</evidence>
<evidence type="ECO:0000256" key="7">
    <source>
        <dbReference type="ARBA" id="ARBA00022840"/>
    </source>
</evidence>
<dbReference type="Pfam" id="PF02518">
    <property type="entry name" value="HATPase_c"/>
    <property type="match status" value="1"/>
</dbReference>